<keyword evidence="3" id="KW-1185">Reference proteome</keyword>
<dbReference type="Gene3D" id="1.25.40.10">
    <property type="entry name" value="Tetratricopeptide repeat domain"/>
    <property type="match status" value="1"/>
</dbReference>
<dbReference type="KEGG" id="mnd:KOY48_02690"/>
<accession>A0A8F1SBM3</accession>
<sequence>MEPSASSLHNVGLIYYETENYEKASLAFEEQALEMEDDLAARYIAYAKVQEKIGNTKKVINALEKAVELEPIPQTLKILAEAYDNAGQAELAEELRKKATKMLTPTASSQKTADAPRPRQQRKIHQPRKIVM</sequence>
<dbReference type="InterPro" id="IPR019734">
    <property type="entry name" value="TPR_rpt"/>
</dbReference>
<feature type="compositionally biased region" description="Basic residues" evidence="1">
    <location>
        <begin position="119"/>
        <end position="132"/>
    </location>
</feature>
<dbReference type="SUPFAM" id="SSF48452">
    <property type="entry name" value="TPR-like"/>
    <property type="match status" value="1"/>
</dbReference>
<dbReference type="AlphaFoldDB" id="A0A8F1SBM3"/>
<feature type="compositionally biased region" description="Polar residues" evidence="1">
    <location>
        <begin position="103"/>
        <end position="112"/>
    </location>
</feature>
<evidence type="ECO:0000256" key="1">
    <source>
        <dbReference type="SAM" id="MobiDB-lite"/>
    </source>
</evidence>
<dbReference type="EMBL" id="CP076460">
    <property type="protein sequence ID" value="QWQ32704.1"/>
    <property type="molecule type" value="Genomic_DNA"/>
</dbReference>
<feature type="region of interest" description="Disordered" evidence="1">
    <location>
        <begin position="96"/>
        <end position="132"/>
    </location>
</feature>
<protein>
    <recommendedName>
        <fullName evidence="4">Tetratricopeptide repeat protein</fullName>
    </recommendedName>
</protein>
<evidence type="ECO:0000313" key="3">
    <source>
        <dbReference type="Proteomes" id="UP000679129"/>
    </source>
</evidence>
<organism evidence="2 3">
    <name type="scientific">Candidatus Minimicrobia naudis</name>
    <dbReference type="NCBI Taxonomy" id="2841263"/>
    <lineage>
        <taxon>Bacteria</taxon>
        <taxon>Candidatus Saccharimonadota</taxon>
        <taxon>Candidatus Saccharimonadota incertae sedis</taxon>
        <taxon>Candidatus Minimicrobia</taxon>
    </lineage>
</organism>
<dbReference type="Pfam" id="PF13181">
    <property type="entry name" value="TPR_8"/>
    <property type="match status" value="2"/>
</dbReference>
<evidence type="ECO:0008006" key="4">
    <source>
        <dbReference type="Google" id="ProtNLM"/>
    </source>
</evidence>
<dbReference type="InterPro" id="IPR011990">
    <property type="entry name" value="TPR-like_helical_dom_sf"/>
</dbReference>
<proteinExistence type="predicted"/>
<reference evidence="2" key="1">
    <citation type="submission" date="2021-06" db="EMBL/GenBank/DDBJ databases">
        <title>An adapted protocol for Saccharibacteria cultivation: two new species join this phylum of Candidate Phyla Radiations.</title>
        <authorList>
            <person name="Ibrahim A."/>
            <person name="Maatouk M."/>
            <person name="Zgheib R."/>
            <person name="Haddad G."/>
            <person name="Bou Khalil J."/>
            <person name="Raoult D."/>
            <person name="Bittar F."/>
        </authorList>
    </citation>
    <scope>NUCLEOTIDE SEQUENCE</scope>
    <source>
        <strain evidence="2">IHU1</strain>
    </source>
</reference>
<evidence type="ECO:0000313" key="2">
    <source>
        <dbReference type="EMBL" id="QWQ32704.1"/>
    </source>
</evidence>
<dbReference type="Proteomes" id="UP000679129">
    <property type="component" value="Chromosome"/>
</dbReference>
<gene>
    <name evidence="2" type="ORF">KOY48_02690</name>
</gene>
<name>A0A8F1SBM3_9BACT</name>